<dbReference type="EMBL" id="MCFJ01000004">
    <property type="protein sequence ID" value="ORY67818.1"/>
    <property type="molecule type" value="Genomic_DNA"/>
</dbReference>
<dbReference type="InParanoid" id="A0A1Y2E8D3"/>
<accession>A0A1Y2E8D3</accession>
<keyword evidence="2" id="KW-1185">Reference proteome</keyword>
<protein>
    <submittedName>
        <fullName evidence="1">Uncharacterized protein</fullName>
    </submittedName>
</protein>
<comment type="caution">
    <text evidence="1">The sequence shown here is derived from an EMBL/GenBank/DDBJ whole genome shotgun (WGS) entry which is preliminary data.</text>
</comment>
<organism evidence="1 2">
    <name type="scientific">Pseudomassariella vexata</name>
    <dbReference type="NCBI Taxonomy" id="1141098"/>
    <lineage>
        <taxon>Eukaryota</taxon>
        <taxon>Fungi</taxon>
        <taxon>Dikarya</taxon>
        <taxon>Ascomycota</taxon>
        <taxon>Pezizomycotina</taxon>
        <taxon>Sordariomycetes</taxon>
        <taxon>Xylariomycetidae</taxon>
        <taxon>Amphisphaeriales</taxon>
        <taxon>Pseudomassariaceae</taxon>
        <taxon>Pseudomassariella</taxon>
    </lineage>
</organism>
<proteinExistence type="predicted"/>
<dbReference type="Proteomes" id="UP000193689">
    <property type="component" value="Unassembled WGS sequence"/>
</dbReference>
<evidence type="ECO:0000313" key="2">
    <source>
        <dbReference type="Proteomes" id="UP000193689"/>
    </source>
</evidence>
<dbReference type="AlphaFoldDB" id="A0A1Y2E8D3"/>
<feature type="non-terminal residue" evidence="1">
    <location>
        <position position="1"/>
    </location>
</feature>
<evidence type="ECO:0000313" key="1">
    <source>
        <dbReference type="EMBL" id="ORY67818.1"/>
    </source>
</evidence>
<reference evidence="1 2" key="1">
    <citation type="submission" date="2016-07" db="EMBL/GenBank/DDBJ databases">
        <title>Pervasive Adenine N6-methylation of Active Genes in Fungi.</title>
        <authorList>
            <consortium name="DOE Joint Genome Institute"/>
            <person name="Mondo S.J."/>
            <person name="Dannebaum R.O."/>
            <person name="Kuo R.C."/>
            <person name="Labutti K."/>
            <person name="Haridas S."/>
            <person name="Kuo A."/>
            <person name="Salamov A."/>
            <person name="Ahrendt S.R."/>
            <person name="Lipzen A."/>
            <person name="Sullivan W."/>
            <person name="Andreopoulos W.B."/>
            <person name="Clum A."/>
            <person name="Lindquist E."/>
            <person name="Daum C."/>
            <person name="Ramamoorthy G.K."/>
            <person name="Gryganskyi A."/>
            <person name="Culley D."/>
            <person name="Magnuson J.K."/>
            <person name="James T.Y."/>
            <person name="O'Malley M.A."/>
            <person name="Stajich J.E."/>
            <person name="Spatafora J.W."/>
            <person name="Visel A."/>
            <person name="Grigoriev I.V."/>
        </authorList>
    </citation>
    <scope>NUCLEOTIDE SEQUENCE [LARGE SCALE GENOMIC DNA]</scope>
    <source>
        <strain evidence="1 2">CBS 129021</strain>
    </source>
</reference>
<dbReference type="GeneID" id="63770955"/>
<dbReference type="RefSeq" id="XP_040718442.1">
    <property type="nucleotide sequence ID" value="XM_040854743.1"/>
</dbReference>
<sequence>HNNMTSFADTPAHDAIKARAISEYSGRDKVDIEEVVDSQISNLVALMSRS</sequence>
<feature type="non-terminal residue" evidence="1">
    <location>
        <position position="50"/>
    </location>
</feature>
<gene>
    <name evidence="1" type="ORF">BCR38DRAFT_318578</name>
</gene>
<name>A0A1Y2E8D3_9PEZI</name>